<accession>J2IDN5</accession>
<sequence>MEPAMKTGINKSLVIATLFTLTAWPLSAHQQRYDPVEQVAQDVVAFTLQRAADELLRVARIDPVYQGYSRHYEIRHAPPRLDDRTRQQLRRLAAEHQRKLASYERELDRELDKLAREYRNDTRKGKGRPHHKEREKFQRKVDRAYDKFAAKVEREHDRFDRQRDRILRDAYAYQPRRY</sequence>
<organism evidence="2 3">
    <name type="scientific">Alishewanella aestuarii B11</name>
    <dbReference type="NCBI Taxonomy" id="1197174"/>
    <lineage>
        <taxon>Bacteria</taxon>
        <taxon>Pseudomonadati</taxon>
        <taxon>Pseudomonadota</taxon>
        <taxon>Gammaproteobacteria</taxon>
        <taxon>Alteromonadales</taxon>
        <taxon>Alteromonadaceae</taxon>
        <taxon>Alishewanella</taxon>
    </lineage>
</organism>
<comment type="caution">
    <text evidence="2">The sequence shown here is derived from an EMBL/GenBank/DDBJ whole genome shotgun (WGS) entry which is preliminary data.</text>
</comment>
<evidence type="ECO:0000313" key="3">
    <source>
        <dbReference type="Proteomes" id="UP000012043"/>
    </source>
</evidence>
<feature type="region of interest" description="Disordered" evidence="1">
    <location>
        <begin position="118"/>
        <end position="138"/>
    </location>
</feature>
<dbReference type="PATRIC" id="fig|1197174.4.peg.2411"/>
<protein>
    <submittedName>
        <fullName evidence="2">Uncharacterized protein</fullName>
    </submittedName>
</protein>
<proteinExistence type="predicted"/>
<name>J2IDN5_9ALTE</name>
<keyword evidence="3" id="KW-1185">Reference proteome</keyword>
<reference evidence="2 3" key="1">
    <citation type="journal article" date="2012" name="J. Bacteriol.">
        <title>Genome Sequence of Pectin-Degrading Alishewanella aestuarii Strain B11T, Isolated from Tidal Flat Sediment.</title>
        <authorList>
            <person name="Jung J."/>
            <person name="Choi S."/>
            <person name="Chun J."/>
            <person name="Park W."/>
        </authorList>
    </citation>
    <scope>NUCLEOTIDE SEQUENCE [LARGE SCALE GENOMIC DNA]</scope>
    <source>
        <strain evidence="2 3">B11</strain>
    </source>
</reference>
<evidence type="ECO:0000256" key="1">
    <source>
        <dbReference type="SAM" id="MobiDB-lite"/>
    </source>
</evidence>
<dbReference type="EMBL" id="ALAB01000028">
    <property type="protein sequence ID" value="EJI84789.1"/>
    <property type="molecule type" value="Genomic_DNA"/>
</dbReference>
<evidence type="ECO:0000313" key="2">
    <source>
        <dbReference type="EMBL" id="EJI84789.1"/>
    </source>
</evidence>
<dbReference type="Proteomes" id="UP000012043">
    <property type="component" value="Unassembled WGS sequence"/>
</dbReference>
<dbReference type="AlphaFoldDB" id="J2IDN5"/>
<gene>
    <name evidence="2" type="ORF">AEST_24640</name>
</gene>